<dbReference type="EMBL" id="BLLF01000393">
    <property type="protein sequence ID" value="GFH11322.1"/>
    <property type="molecule type" value="Genomic_DNA"/>
</dbReference>
<dbReference type="Proteomes" id="UP000485058">
    <property type="component" value="Unassembled WGS sequence"/>
</dbReference>
<sequence>MEHSAQSPTAVVVWIDTKQVGCASSVNKCNSQPVFVC</sequence>
<gene>
    <name evidence="1" type="ORF">HaLaN_06804</name>
</gene>
<proteinExistence type="predicted"/>
<reference evidence="1 2" key="1">
    <citation type="submission" date="2020-02" db="EMBL/GenBank/DDBJ databases">
        <title>Draft genome sequence of Haematococcus lacustris strain NIES-144.</title>
        <authorList>
            <person name="Morimoto D."/>
            <person name="Nakagawa S."/>
            <person name="Yoshida T."/>
            <person name="Sawayama S."/>
        </authorList>
    </citation>
    <scope>NUCLEOTIDE SEQUENCE [LARGE SCALE GENOMIC DNA]</scope>
    <source>
        <strain evidence="1 2">NIES-144</strain>
    </source>
</reference>
<dbReference type="AlphaFoldDB" id="A0A699Z753"/>
<accession>A0A699Z753</accession>
<protein>
    <submittedName>
        <fullName evidence="1">Uncharacterized protein</fullName>
    </submittedName>
</protein>
<name>A0A699Z753_HAELA</name>
<organism evidence="1 2">
    <name type="scientific">Haematococcus lacustris</name>
    <name type="common">Green alga</name>
    <name type="synonym">Haematococcus pluvialis</name>
    <dbReference type="NCBI Taxonomy" id="44745"/>
    <lineage>
        <taxon>Eukaryota</taxon>
        <taxon>Viridiplantae</taxon>
        <taxon>Chlorophyta</taxon>
        <taxon>core chlorophytes</taxon>
        <taxon>Chlorophyceae</taxon>
        <taxon>CS clade</taxon>
        <taxon>Chlamydomonadales</taxon>
        <taxon>Haematococcaceae</taxon>
        <taxon>Haematococcus</taxon>
    </lineage>
</organism>
<keyword evidence="2" id="KW-1185">Reference proteome</keyword>
<feature type="non-terminal residue" evidence="1">
    <location>
        <position position="1"/>
    </location>
</feature>
<feature type="non-terminal residue" evidence="1">
    <location>
        <position position="37"/>
    </location>
</feature>
<comment type="caution">
    <text evidence="1">The sequence shown here is derived from an EMBL/GenBank/DDBJ whole genome shotgun (WGS) entry which is preliminary data.</text>
</comment>
<evidence type="ECO:0000313" key="1">
    <source>
        <dbReference type="EMBL" id="GFH11322.1"/>
    </source>
</evidence>
<evidence type="ECO:0000313" key="2">
    <source>
        <dbReference type="Proteomes" id="UP000485058"/>
    </source>
</evidence>